<dbReference type="Gene3D" id="3.40.50.300">
    <property type="entry name" value="P-loop containing nucleotide triphosphate hydrolases"/>
    <property type="match status" value="1"/>
</dbReference>
<protein>
    <recommendedName>
        <fullName evidence="3">Nephrocystin 3-like N-terminal domain-containing protein</fullName>
    </recommendedName>
</protein>
<dbReference type="GeneID" id="30072801"/>
<evidence type="ECO:0000313" key="5">
    <source>
        <dbReference type="Proteomes" id="UP000009096"/>
    </source>
</evidence>
<dbReference type="Pfam" id="PF24883">
    <property type="entry name" value="NPHP3_N"/>
    <property type="match status" value="1"/>
</dbReference>
<evidence type="ECO:0000313" key="4">
    <source>
        <dbReference type="EMBL" id="EWG46121.1"/>
    </source>
</evidence>
<evidence type="ECO:0000259" key="3">
    <source>
        <dbReference type="Pfam" id="PF24883"/>
    </source>
</evidence>
<dbReference type="InterPro" id="IPR027417">
    <property type="entry name" value="P-loop_NTPase"/>
</dbReference>
<dbReference type="SUPFAM" id="SSF48403">
    <property type="entry name" value="Ankyrin repeat"/>
    <property type="match status" value="1"/>
</dbReference>
<dbReference type="InterPro" id="IPR056884">
    <property type="entry name" value="NPHP3-like_N"/>
</dbReference>
<name>W7M535_GIBM7</name>
<evidence type="ECO:0000256" key="1">
    <source>
        <dbReference type="ARBA" id="ARBA00022737"/>
    </source>
</evidence>
<feature type="repeat" description="ANK" evidence="2">
    <location>
        <begin position="547"/>
        <end position="579"/>
    </location>
</feature>
<dbReference type="VEuPathDB" id="FungiDB:FVEG_15925"/>
<dbReference type="Proteomes" id="UP000009096">
    <property type="component" value="Chromosome 7"/>
</dbReference>
<dbReference type="PROSITE" id="PS50297">
    <property type="entry name" value="ANK_REP_REGION"/>
    <property type="match status" value="1"/>
</dbReference>
<sequence length="926" mass="104684">MATARKCRHVGSGLWFIHSQVFQEFKTGSRKHLWLHGLAGSVKTVLSSRIFEYFNDTSGIPTLAYYFDFNDAEKQHLDGLIRSLAFQLCQSGGEVALAKLYELFMTHDKGSKSPDELQLETYIKSILRTFDRAFILIDALDECKSRDSLLPWIGQFAVENVQFLLTARPEDDIQSQTLRLFGKENYISLDNTSVNSDIKSYVRSVLDTNPGFMEKALSEELRNDICTKVGEGADGMFRWAACQMDTLEACLTPNAVREALVSLPRDLPKTYDRMMESIPPQYKNVSIRLLRFAVNCERPLSLAEAVEILATRPDQYHDRLRFDPENRLFNFSHIERYCPGMIHIVTDTDEGLDEMGDMCRGKEVHLTHFSVKEYLTKLDAFCELDTAIVITETLISYLYDVKDPLYRVRADFPLAIRAENIWCEFARRAQTVKKIVQMTARLLFSRSSVLKLYRISQQPSDDWYCSSGPRGKRLYRRIGFYGKVEDGFSKACLGGLHSTVAYMMEDPKFNVPAKDKEACLMWAIDNKHPEVAEVFLDYGVSPDVLDDGRSAIHEASKAGFTALVRKLIKAGADLSGDTLEGRSYFVSALCVASQNGHLAIVEDLLKAGNHARMQDSLLRAVENGQTAIVELLTSWGACEAEPINDHVLETAAFRGTIQLVRRLLDSAPDGYDISKVNNALLKACEAGRVNIIRLLVSRGAQADRPIDFKYKYYENDYLKLDWSEDNCKIHRNCLVVAAHSGNEDVIQILLNNEFDLSQVLDLKKELKVTTSIYVGKAFVRALLGCHQRVITTLLNAMVNHAHTAEIATLRAASKDHNQHVLRVFSEAVSHDMGGMFPDFPWVVEKLHNRLLWQHRHIPQILLKEAGKHYSMQSECLKELLRPLEVAASVGSVSAITKFIQAGVDLSFGDRFHDALVKRHEQAVRLL</sequence>
<dbReference type="EMBL" id="CM000584">
    <property type="protein sequence ID" value="EWG46121.1"/>
    <property type="molecule type" value="Genomic_DNA"/>
</dbReference>
<keyword evidence="2" id="KW-0040">ANK repeat</keyword>
<dbReference type="PROSITE" id="PS50088">
    <property type="entry name" value="ANK_REPEAT"/>
    <property type="match status" value="1"/>
</dbReference>
<feature type="domain" description="Nephrocystin 3-like N-terminal" evidence="3">
    <location>
        <begin position="11"/>
        <end position="168"/>
    </location>
</feature>
<dbReference type="AlphaFoldDB" id="W7M535"/>
<dbReference type="InterPro" id="IPR002110">
    <property type="entry name" value="Ankyrin_rpt"/>
</dbReference>
<dbReference type="Gene3D" id="1.25.40.20">
    <property type="entry name" value="Ankyrin repeat-containing domain"/>
    <property type="match status" value="2"/>
</dbReference>
<organism evidence="4 5">
    <name type="scientific">Gibberella moniliformis (strain M3125 / FGSC 7600)</name>
    <name type="common">Maize ear and stalk rot fungus</name>
    <name type="synonym">Fusarium verticillioides</name>
    <dbReference type="NCBI Taxonomy" id="334819"/>
    <lineage>
        <taxon>Eukaryota</taxon>
        <taxon>Fungi</taxon>
        <taxon>Dikarya</taxon>
        <taxon>Ascomycota</taxon>
        <taxon>Pezizomycotina</taxon>
        <taxon>Sordariomycetes</taxon>
        <taxon>Hypocreomycetidae</taxon>
        <taxon>Hypocreales</taxon>
        <taxon>Nectriaceae</taxon>
        <taxon>Fusarium</taxon>
        <taxon>Fusarium fujikuroi species complex</taxon>
    </lineage>
</organism>
<proteinExistence type="predicted"/>
<evidence type="ECO:0000256" key="2">
    <source>
        <dbReference type="PROSITE-ProRule" id="PRU00023"/>
    </source>
</evidence>
<dbReference type="RefSeq" id="XP_018752312.1">
    <property type="nucleotide sequence ID" value="XM_018905157.1"/>
</dbReference>
<gene>
    <name evidence="4" type="ORF">FVEG_15925</name>
</gene>
<keyword evidence="1" id="KW-0677">Repeat</keyword>
<dbReference type="EMBL" id="DS022249">
    <property type="protein sequence ID" value="EWG46121.1"/>
    <property type="molecule type" value="Genomic_DNA"/>
</dbReference>
<dbReference type="InterPro" id="IPR036770">
    <property type="entry name" value="Ankyrin_rpt-contain_sf"/>
</dbReference>
<dbReference type="SMART" id="SM00248">
    <property type="entry name" value="ANK"/>
    <property type="match status" value="6"/>
</dbReference>
<accession>W7M535</accession>
<reference evidence="4 5" key="1">
    <citation type="journal article" date="2010" name="Nature">
        <title>Comparative genomics reveals mobile pathogenicity chromosomes in Fusarium.</title>
        <authorList>
            <person name="Ma L.J."/>
            <person name="van der Does H.C."/>
            <person name="Borkovich K.A."/>
            <person name="Coleman J.J."/>
            <person name="Daboussi M.J."/>
            <person name="Di Pietro A."/>
            <person name="Dufresne M."/>
            <person name="Freitag M."/>
            <person name="Grabherr M."/>
            <person name="Henrissat B."/>
            <person name="Houterman P.M."/>
            <person name="Kang S."/>
            <person name="Shim W.B."/>
            <person name="Woloshuk C."/>
            <person name="Xie X."/>
            <person name="Xu J.R."/>
            <person name="Antoniw J."/>
            <person name="Baker S.E."/>
            <person name="Bluhm B.H."/>
            <person name="Breakspear A."/>
            <person name="Brown D.W."/>
            <person name="Butchko R.A."/>
            <person name="Chapman S."/>
            <person name="Coulson R."/>
            <person name="Coutinho P.M."/>
            <person name="Danchin E.G."/>
            <person name="Diener A."/>
            <person name="Gale L.R."/>
            <person name="Gardiner D.M."/>
            <person name="Goff S."/>
            <person name="Hammond-Kosack K.E."/>
            <person name="Hilburn K."/>
            <person name="Hua-Van A."/>
            <person name="Jonkers W."/>
            <person name="Kazan K."/>
            <person name="Kodira C.D."/>
            <person name="Koehrsen M."/>
            <person name="Kumar L."/>
            <person name="Lee Y.H."/>
            <person name="Li L."/>
            <person name="Manners J.M."/>
            <person name="Miranda-Saavedra D."/>
            <person name="Mukherjee M."/>
            <person name="Park G."/>
            <person name="Park J."/>
            <person name="Park S.Y."/>
            <person name="Proctor R.H."/>
            <person name="Regev A."/>
            <person name="Ruiz-Roldan M.C."/>
            <person name="Sain D."/>
            <person name="Sakthikumar S."/>
            <person name="Sykes S."/>
            <person name="Schwartz D.C."/>
            <person name="Turgeon B.G."/>
            <person name="Wapinski I."/>
            <person name="Yoder O."/>
            <person name="Young S."/>
            <person name="Zeng Q."/>
            <person name="Zhou S."/>
            <person name="Galagan J."/>
            <person name="Cuomo C.A."/>
            <person name="Kistler H.C."/>
            <person name="Rep M."/>
        </authorList>
    </citation>
    <scope>NUCLEOTIDE SEQUENCE [LARGE SCALE GENOMIC DNA]</scope>
    <source>
        <strain evidence="5">M3125 / FGSC 7600</strain>
    </source>
</reference>
<dbReference type="PANTHER" id="PTHR10039">
    <property type="entry name" value="AMELOGENIN"/>
    <property type="match status" value="1"/>
</dbReference>
<dbReference type="OrthoDB" id="194358at2759"/>
<dbReference type="PANTHER" id="PTHR10039:SF16">
    <property type="entry name" value="GPI INOSITOL-DEACYLASE"/>
    <property type="match status" value="1"/>
</dbReference>
<keyword evidence="5" id="KW-1185">Reference proteome</keyword>
<dbReference type="Pfam" id="PF12796">
    <property type="entry name" value="Ank_2"/>
    <property type="match status" value="2"/>
</dbReference>
<dbReference type="SUPFAM" id="SSF52540">
    <property type="entry name" value="P-loop containing nucleoside triphosphate hydrolases"/>
    <property type="match status" value="1"/>
</dbReference>
<dbReference type="KEGG" id="fvr:FVEG_15925"/>